<name>A0ABD1ZA51_9MARC</name>
<proteinExistence type="predicted"/>
<accession>A0ABD1ZA51</accession>
<organism evidence="2 3">
    <name type="scientific">Riccia fluitans</name>
    <dbReference type="NCBI Taxonomy" id="41844"/>
    <lineage>
        <taxon>Eukaryota</taxon>
        <taxon>Viridiplantae</taxon>
        <taxon>Streptophyta</taxon>
        <taxon>Embryophyta</taxon>
        <taxon>Marchantiophyta</taxon>
        <taxon>Marchantiopsida</taxon>
        <taxon>Marchantiidae</taxon>
        <taxon>Marchantiales</taxon>
        <taxon>Ricciaceae</taxon>
        <taxon>Riccia</taxon>
    </lineage>
</organism>
<gene>
    <name evidence="2" type="ORF">R1flu_010789</name>
</gene>
<feature type="region of interest" description="Disordered" evidence="1">
    <location>
        <begin position="22"/>
        <end position="41"/>
    </location>
</feature>
<keyword evidence="3" id="KW-1185">Reference proteome</keyword>
<dbReference type="EMBL" id="JBHFFA010000002">
    <property type="protein sequence ID" value="KAL2643202.1"/>
    <property type="molecule type" value="Genomic_DNA"/>
</dbReference>
<evidence type="ECO:0000313" key="2">
    <source>
        <dbReference type="EMBL" id="KAL2643202.1"/>
    </source>
</evidence>
<dbReference type="AlphaFoldDB" id="A0ABD1ZA51"/>
<protein>
    <submittedName>
        <fullName evidence="2">Uncharacterized protein</fullName>
    </submittedName>
</protein>
<evidence type="ECO:0000256" key="1">
    <source>
        <dbReference type="SAM" id="MobiDB-lite"/>
    </source>
</evidence>
<comment type="caution">
    <text evidence="2">The sequence shown here is derived from an EMBL/GenBank/DDBJ whole genome shotgun (WGS) entry which is preliminary data.</text>
</comment>
<dbReference type="Proteomes" id="UP001605036">
    <property type="component" value="Unassembled WGS sequence"/>
</dbReference>
<evidence type="ECO:0000313" key="3">
    <source>
        <dbReference type="Proteomes" id="UP001605036"/>
    </source>
</evidence>
<reference evidence="2 3" key="1">
    <citation type="submission" date="2024-09" db="EMBL/GenBank/DDBJ databases">
        <title>Chromosome-scale assembly of Riccia fluitans.</title>
        <authorList>
            <person name="Paukszto L."/>
            <person name="Sawicki J."/>
            <person name="Karawczyk K."/>
            <person name="Piernik-Szablinska J."/>
            <person name="Szczecinska M."/>
            <person name="Mazdziarz M."/>
        </authorList>
    </citation>
    <scope>NUCLEOTIDE SEQUENCE [LARGE SCALE GENOMIC DNA]</scope>
    <source>
        <strain evidence="2">Rf_01</strain>
        <tissue evidence="2">Aerial parts of the thallus</tissue>
    </source>
</reference>
<sequence length="172" mass="18806">METTEGVPDGTRVLAYRHEVTNEQVNRNGSKAAPSPANSIGSTITSIVTKESSRPSRHHLNPRKEGVAKAELKLTATETKIELPGIAGMRTCVIEAFVIEGEKQFMLAGARNSGWNCQSKRWCVDSSCFSVASRDDFSAWHGSHGDSCWRNPRMASARGLFGLGKKREDQQG</sequence>